<keyword evidence="6" id="KW-1003">Cell membrane</keyword>
<evidence type="ECO:0000256" key="7">
    <source>
        <dbReference type="ARBA" id="ARBA00022553"/>
    </source>
</evidence>
<evidence type="ECO:0000256" key="13">
    <source>
        <dbReference type="ARBA" id="ARBA00022840"/>
    </source>
</evidence>
<evidence type="ECO:0000256" key="10">
    <source>
        <dbReference type="ARBA" id="ARBA00022692"/>
    </source>
</evidence>
<dbReference type="SUPFAM" id="SSF55874">
    <property type="entry name" value="ATPase domain of HSP90 chaperone/DNA topoisomerase II/histidine kinase"/>
    <property type="match status" value="1"/>
</dbReference>
<dbReference type="CDD" id="cd00082">
    <property type="entry name" value="HisKA"/>
    <property type="match status" value="1"/>
</dbReference>
<keyword evidence="8" id="KW-0592">Phosphate transport</keyword>
<dbReference type="SUPFAM" id="SSF55785">
    <property type="entry name" value="PYP-like sensor domain (PAS domain)"/>
    <property type="match status" value="1"/>
</dbReference>
<dbReference type="InterPro" id="IPR021766">
    <property type="entry name" value="PhoR_N"/>
</dbReference>
<dbReference type="eggNOG" id="COG5002">
    <property type="taxonomic scope" value="Bacteria"/>
</dbReference>
<dbReference type="InterPro" id="IPR014310">
    <property type="entry name" value="Sig_transdc_His_kinase_PhoR"/>
</dbReference>
<accession>V9H9T3</accession>
<name>V9H9T3_9NEIS</name>
<dbReference type="InterPro" id="IPR003661">
    <property type="entry name" value="HisK_dim/P_dom"/>
</dbReference>
<dbReference type="Gene3D" id="3.30.450.20">
    <property type="entry name" value="PAS domain"/>
    <property type="match status" value="1"/>
</dbReference>
<evidence type="ECO:0000313" key="21">
    <source>
        <dbReference type="Proteomes" id="UP000017813"/>
    </source>
</evidence>
<keyword evidence="14 18" id="KW-1133">Transmembrane helix</keyword>
<feature type="domain" description="Histidine kinase" evidence="19">
    <location>
        <begin position="207"/>
        <end position="424"/>
    </location>
</feature>
<dbReference type="InterPro" id="IPR000014">
    <property type="entry name" value="PAS"/>
</dbReference>
<gene>
    <name evidence="20" type="ORF">HMPREF9021_00474</name>
</gene>
<dbReference type="Pfam" id="PF11808">
    <property type="entry name" value="PhoR"/>
    <property type="match status" value="1"/>
</dbReference>
<dbReference type="GO" id="GO:0000155">
    <property type="term" value="F:phosphorelay sensor kinase activity"/>
    <property type="evidence" value="ECO:0007669"/>
    <property type="project" value="InterPro"/>
</dbReference>
<dbReference type="SMART" id="SM00091">
    <property type="entry name" value="PAS"/>
    <property type="match status" value="1"/>
</dbReference>
<dbReference type="AlphaFoldDB" id="V9H9T3"/>
<dbReference type="Pfam" id="PF02518">
    <property type="entry name" value="HATPase_c"/>
    <property type="match status" value="1"/>
</dbReference>
<evidence type="ECO:0000256" key="2">
    <source>
        <dbReference type="ARBA" id="ARBA00004429"/>
    </source>
</evidence>
<reference evidence="20 21" key="2">
    <citation type="submission" date="2011-10" db="EMBL/GenBank/DDBJ databases">
        <title>The Genome Sequence of Simonsiella muelleri ATCC 29453.</title>
        <authorList>
            <consortium name="The Broad Institute Genome Sequencing Platform"/>
            <consortium name="The Broad Institute Genome Sequencing Center for Infectious Disease"/>
            <person name="Earl A."/>
            <person name="Ward D."/>
            <person name="Feldgarden M."/>
            <person name="Gevers D."/>
            <person name="Izard J."/>
            <person name="Baranova O.V."/>
            <person name="Blanton J.M."/>
            <person name="Tanner A.C."/>
            <person name="Dewhirst F."/>
            <person name="Young S.K."/>
            <person name="Zeng Q."/>
            <person name="Gargeya S."/>
            <person name="Fitzgerald M."/>
            <person name="Haas B."/>
            <person name="Abouelleil A."/>
            <person name="Alvarado L."/>
            <person name="Arachchi H.M."/>
            <person name="Berlin A."/>
            <person name="Brown A."/>
            <person name="Chapman S.B."/>
            <person name="Chen Z."/>
            <person name="Dunbar C."/>
            <person name="Freedman E."/>
            <person name="Gearin G."/>
            <person name="Goldberg J."/>
            <person name="Griggs A."/>
            <person name="Gujja S."/>
            <person name="Heiman D."/>
            <person name="Howarth C."/>
            <person name="Larson L."/>
            <person name="Lui A."/>
            <person name="MacDonald P.J.P."/>
            <person name="Montmayeur A."/>
            <person name="Murphy C."/>
            <person name="Neiman D."/>
            <person name="Pearson M."/>
            <person name="Priest M."/>
            <person name="Roberts A."/>
            <person name="Saif S."/>
            <person name="Shea T."/>
            <person name="Shenoy N."/>
            <person name="Sisk P."/>
            <person name="Stolte C."/>
            <person name="Sykes S."/>
            <person name="Wortman J."/>
            <person name="Nusbaum C."/>
            <person name="Birren B."/>
        </authorList>
    </citation>
    <scope>NUCLEOTIDE SEQUENCE [LARGE SCALE GENOMIC DNA]</scope>
    <source>
        <strain evidence="20 21">ATCC 29453</strain>
    </source>
</reference>
<evidence type="ECO:0000256" key="8">
    <source>
        <dbReference type="ARBA" id="ARBA00022592"/>
    </source>
</evidence>
<dbReference type="GO" id="GO:0005886">
    <property type="term" value="C:plasma membrane"/>
    <property type="evidence" value="ECO:0007669"/>
    <property type="project" value="UniProtKB-SubCell"/>
</dbReference>
<dbReference type="Pfam" id="PF00512">
    <property type="entry name" value="HisKA"/>
    <property type="match status" value="1"/>
</dbReference>
<dbReference type="Gene3D" id="3.30.565.10">
    <property type="entry name" value="Histidine kinase-like ATPase, C-terminal domain"/>
    <property type="match status" value="1"/>
</dbReference>
<dbReference type="InterPro" id="IPR050351">
    <property type="entry name" value="BphY/WalK/GraS-like"/>
</dbReference>
<dbReference type="PROSITE" id="PS50109">
    <property type="entry name" value="HIS_KIN"/>
    <property type="match status" value="1"/>
</dbReference>
<evidence type="ECO:0000256" key="9">
    <source>
        <dbReference type="ARBA" id="ARBA00022679"/>
    </source>
</evidence>
<dbReference type="GO" id="GO:0006817">
    <property type="term" value="P:phosphate ion transport"/>
    <property type="evidence" value="ECO:0007669"/>
    <property type="project" value="UniProtKB-KW"/>
</dbReference>
<dbReference type="Pfam" id="PF13188">
    <property type="entry name" value="PAS_8"/>
    <property type="match status" value="1"/>
</dbReference>
<dbReference type="InterPro" id="IPR036097">
    <property type="entry name" value="HisK_dim/P_sf"/>
</dbReference>
<evidence type="ECO:0000256" key="15">
    <source>
        <dbReference type="ARBA" id="ARBA00023012"/>
    </source>
</evidence>
<dbReference type="PRINTS" id="PR00344">
    <property type="entry name" value="BCTRLSENSOR"/>
</dbReference>
<reference evidence="20 21" key="1">
    <citation type="submission" date="2010-03" db="EMBL/GenBank/DDBJ databases">
        <authorList>
            <consortium name="The Broad Institute Genome Sequencing Platform"/>
            <person name="Ward D."/>
            <person name="Earl A."/>
            <person name="Feldgarden M."/>
            <person name="Gevers D."/>
            <person name="Young S."/>
            <person name="Zeng Q."/>
            <person name="Koehrsen M."/>
            <person name="Alvarado L."/>
            <person name="Berlin A.M."/>
            <person name="Borenstein D."/>
            <person name="Chapman S.B."/>
            <person name="Chen Z."/>
            <person name="Engels R."/>
            <person name="Freedman E."/>
            <person name="Gellesch M."/>
            <person name="Goldberg J."/>
            <person name="Griggs A."/>
            <person name="Gujja S."/>
            <person name="Heilman E.R."/>
            <person name="Heiman D.I."/>
            <person name="Hepburn T.A."/>
            <person name="Howarth C."/>
            <person name="Jen D."/>
            <person name="Larson L."/>
            <person name="Mehta T."/>
            <person name="Park D."/>
            <person name="Pearson M."/>
            <person name="Richards J."/>
            <person name="Roberts A."/>
            <person name="Saif S."/>
            <person name="Shea T.D."/>
            <person name="Shenoy N."/>
            <person name="Sisk P."/>
            <person name="Stolte C."/>
            <person name="Sykes S.N."/>
            <person name="Walk T."/>
            <person name="White J."/>
            <person name="Yandava C."/>
            <person name="Izard J."/>
            <person name="Baranova O.V."/>
            <person name="Blanton J.M."/>
            <person name="Tanner A.C."/>
            <person name="Dewhirst F."/>
            <person name="Haas B."/>
            <person name="Nusbaum C."/>
            <person name="Birren B."/>
        </authorList>
    </citation>
    <scope>NUCLEOTIDE SEQUENCE [LARGE SCALE GENOMIC DNA]</scope>
    <source>
        <strain evidence="20 21">ATCC 29453</strain>
    </source>
</reference>
<keyword evidence="9" id="KW-0808">Transferase</keyword>
<evidence type="ECO:0000256" key="17">
    <source>
        <dbReference type="ARBA" id="ARBA00025207"/>
    </source>
</evidence>
<evidence type="ECO:0000256" key="3">
    <source>
        <dbReference type="ARBA" id="ARBA00012438"/>
    </source>
</evidence>
<dbReference type="InterPro" id="IPR035965">
    <property type="entry name" value="PAS-like_dom_sf"/>
</dbReference>
<dbReference type="PANTHER" id="PTHR45453">
    <property type="entry name" value="PHOSPHATE REGULON SENSOR PROTEIN PHOR"/>
    <property type="match status" value="1"/>
</dbReference>
<evidence type="ECO:0000256" key="12">
    <source>
        <dbReference type="ARBA" id="ARBA00022777"/>
    </source>
</evidence>
<dbReference type="FunFam" id="3.30.565.10:FF:000006">
    <property type="entry name" value="Sensor histidine kinase WalK"/>
    <property type="match status" value="1"/>
</dbReference>
<evidence type="ECO:0000256" key="16">
    <source>
        <dbReference type="ARBA" id="ARBA00023136"/>
    </source>
</evidence>
<dbReference type="SUPFAM" id="SSF47384">
    <property type="entry name" value="Homodimeric domain of signal transducing histidine kinase"/>
    <property type="match status" value="1"/>
</dbReference>
<dbReference type="OrthoDB" id="9813151at2"/>
<dbReference type="HOGENOM" id="CLU_000445_89_2_4"/>
<feature type="transmembrane region" description="Helical" evidence="18">
    <location>
        <begin position="5"/>
        <end position="24"/>
    </location>
</feature>
<dbReference type="KEGG" id="smur:BWP33_00225"/>
<comment type="function">
    <text evidence="17">Member of the two-component regulatory system PhoR/PhoB involved in the phosphate regulon genes expression. PhoR may function as a membrane-associated protein kinase that phosphorylates PhoB in response to environmental signals.</text>
</comment>
<comment type="catalytic activity">
    <reaction evidence="1">
        <text>ATP + protein L-histidine = ADP + protein N-phospho-L-histidine.</text>
        <dbReference type="EC" id="2.7.13.3"/>
    </reaction>
</comment>
<dbReference type="EC" id="2.7.13.3" evidence="3"/>
<evidence type="ECO:0000256" key="14">
    <source>
        <dbReference type="ARBA" id="ARBA00022989"/>
    </source>
</evidence>
<evidence type="ECO:0000313" key="20">
    <source>
        <dbReference type="EMBL" id="EFG32069.1"/>
    </source>
</evidence>
<dbReference type="InterPro" id="IPR004358">
    <property type="entry name" value="Sig_transdc_His_kin-like_C"/>
</dbReference>
<dbReference type="InterPro" id="IPR036890">
    <property type="entry name" value="HATPase_C_sf"/>
</dbReference>
<evidence type="ECO:0000256" key="11">
    <source>
        <dbReference type="ARBA" id="ARBA00022741"/>
    </source>
</evidence>
<dbReference type="SMART" id="SM00387">
    <property type="entry name" value="HATPase_c"/>
    <property type="match status" value="1"/>
</dbReference>
<dbReference type="InterPro" id="IPR003594">
    <property type="entry name" value="HATPase_dom"/>
</dbReference>
<protein>
    <recommendedName>
        <fullName evidence="4">Phosphate regulon sensor protein PhoR</fullName>
        <ecNumber evidence="3">2.7.13.3</ecNumber>
    </recommendedName>
</protein>
<dbReference type="InterPro" id="IPR005467">
    <property type="entry name" value="His_kinase_dom"/>
</dbReference>
<evidence type="ECO:0000256" key="6">
    <source>
        <dbReference type="ARBA" id="ARBA00022475"/>
    </source>
</evidence>
<dbReference type="FunFam" id="1.10.287.130:FF:000008">
    <property type="entry name" value="Two-component sensor histidine kinase"/>
    <property type="match status" value="1"/>
</dbReference>
<comment type="subcellular location">
    <subcellularLocation>
        <location evidence="2">Cell inner membrane</location>
        <topology evidence="2">Multi-pass membrane protein</topology>
    </subcellularLocation>
</comment>
<keyword evidence="7" id="KW-0597">Phosphoprotein</keyword>
<proteinExistence type="predicted"/>
<keyword evidence="10 18" id="KW-0812">Transmembrane</keyword>
<sequence>MYKHFIVMFTTVLFSVILGCMVGGWQGGLLWGNLVLLLWLLRHLFQLFRLHKWLQNPKISNIPKSNGIWGEIFETLLRQTKSRKKSKQKLANALTRLNRIAEAMPNGVILLDKLGKLEWLNQSAAQHLQLNPHTDRDSVFKDLIELSELNQFLEDLDDKQPEKTFSLHNRPILISKTKLENEKLLLVTQDMSASEQLNQTRADFVANVSHELRTPLTVLSGFVETLSDMPDLPNEQRQEFLALMQQENKRMLNLIKDLLILSRLEHVQQDDKDKQAVDLSELARHIALDGKALSQGKHDFILEIEPNIWITGVLLDLQNALSNLVFNAVRYTPDGGNIRVVLRQDGTHATFSVTDTGVGIAPEHIPRLTERFYRVDKGRSRETGGTGLGLAITKHALAKHGAILQIESRVGEGSTFSTEFDLLR</sequence>
<keyword evidence="12 20" id="KW-0418">Kinase</keyword>
<dbReference type="Gene3D" id="1.10.287.130">
    <property type="match status" value="1"/>
</dbReference>
<keyword evidence="5" id="KW-0813">Transport</keyword>
<keyword evidence="15" id="KW-0902">Two-component regulatory system</keyword>
<dbReference type="STRING" id="641147.HMPREF9021_00474"/>
<evidence type="ECO:0000256" key="4">
    <source>
        <dbReference type="ARBA" id="ARBA00019665"/>
    </source>
</evidence>
<dbReference type="PROSITE" id="PS51257">
    <property type="entry name" value="PROKAR_LIPOPROTEIN"/>
    <property type="match status" value="1"/>
</dbReference>
<keyword evidence="21" id="KW-1185">Reference proteome</keyword>
<dbReference type="RefSeq" id="WP_002642688.1">
    <property type="nucleotide sequence ID" value="NZ_CP019448.1"/>
</dbReference>
<evidence type="ECO:0000259" key="19">
    <source>
        <dbReference type="PROSITE" id="PS50109"/>
    </source>
</evidence>
<dbReference type="GO" id="GO:0004721">
    <property type="term" value="F:phosphoprotein phosphatase activity"/>
    <property type="evidence" value="ECO:0007669"/>
    <property type="project" value="InterPro"/>
</dbReference>
<dbReference type="SMART" id="SM00388">
    <property type="entry name" value="HisKA"/>
    <property type="match status" value="1"/>
</dbReference>
<comment type="caution">
    <text evidence="20">The sequence shown here is derived from an EMBL/GenBank/DDBJ whole genome shotgun (WGS) entry which is preliminary data.</text>
</comment>
<dbReference type="EMBL" id="ADCY02000051">
    <property type="protein sequence ID" value="EFG32069.1"/>
    <property type="molecule type" value="Genomic_DNA"/>
</dbReference>
<dbReference type="GO" id="GO:0016036">
    <property type="term" value="P:cellular response to phosphate starvation"/>
    <property type="evidence" value="ECO:0007669"/>
    <property type="project" value="TreeGrafter"/>
</dbReference>
<keyword evidence="11" id="KW-0547">Nucleotide-binding</keyword>
<evidence type="ECO:0000256" key="5">
    <source>
        <dbReference type="ARBA" id="ARBA00022448"/>
    </source>
</evidence>
<dbReference type="NCBIfam" id="TIGR02966">
    <property type="entry name" value="phoR_proteo"/>
    <property type="match status" value="1"/>
</dbReference>
<evidence type="ECO:0000256" key="1">
    <source>
        <dbReference type="ARBA" id="ARBA00000085"/>
    </source>
</evidence>
<keyword evidence="13" id="KW-0067">ATP-binding</keyword>
<keyword evidence="16 18" id="KW-0472">Membrane</keyword>
<dbReference type="Proteomes" id="UP000017813">
    <property type="component" value="Unassembled WGS sequence"/>
</dbReference>
<dbReference type="PANTHER" id="PTHR45453:SF1">
    <property type="entry name" value="PHOSPHATE REGULON SENSOR PROTEIN PHOR"/>
    <property type="match status" value="1"/>
</dbReference>
<evidence type="ECO:0000256" key="18">
    <source>
        <dbReference type="SAM" id="Phobius"/>
    </source>
</evidence>
<dbReference type="GO" id="GO:0005524">
    <property type="term" value="F:ATP binding"/>
    <property type="evidence" value="ECO:0007669"/>
    <property type="project" value="UniProtKB-KW"/>
</dbReference>
<organism evidence="20 21">
    <name type="scientific">Simonsiella muelleri ATCC 29453</name>
    <dbReference type="NCBI Taxonomy" id="641147"/>
    <lineage>
        <taxon>Bacteria</taxon>
        <taxon>Pseudomonadati</taxon>
        <taxon>Pseudomonadota</taxon>
        <taxon>Betaproteobacteria</taxon>
        <taxon>Neisseriales</taxon>
        <taxon>Neisseriaceae</taxon>
        <taxon>Simonsiella</taxon>
    </lineage>
</organism>